<evidence type="ECO:0000256" key="3">
    <source>
        <dbReference type="ARBA" id="ARBA00022989"/>
    </source>
</evidence>
<dbReference type="PROSITE" id="PS50850">
    <property type="entry name" value="MFS"/>
    <property type="match status" value="1"/>
</dbReference>
<dbReference type="EMBL" id="QMIG01000027">
    <property type="protein sequence ID" value="RAW10264.1"/>
    <property type="molecule type" value="Genomic_DNA"/>
</dbReference>
<feature type="transmembrane region" description="Helical" evidence="6">
    <location>
        <begin position="309"/>
        <end position="329"/>
    </location>
</feature>
<dbReference type="InterPro" id="IPR020846">
    <property type="entry name" value="MFS_dom"/>
</dbReference>
<evidence type="ECO:0000256" key="4">
    <source>
        <dbReference type="ARBA" id="ARBA00023136"/>
    </source>
</evidence>
<sequence>MSPITSYRRLLRLAGPAYVLIAFLGRLPLAMSQMGTLLLVADTSGSYAAGGLAAGTVAVANAVGAPVAGAIADRTGQRPVVLVQSLAASAGLTALVAASAASAPVPLVVVIAALAGVSIPQVGPLARVRWRPITEPAGEAQPRLVDAAFSYEGAADEASFVLGPALVGVLAASVNPGIALITAAALLAVFGSWFAAHPSAELTHTRRRAAEHRPSRLITPELVVLATAQLLIGMIFGATQTGTTVLATVEGNAGHAGLVHSLLGVGSVIAGLSLAAVPARIGYERRMVIAASALLVLSAPLLAVGSLAALIPVIVALGFAVAPYMISVFSLTERVVAPNRVAASLTLLAGATGIGYALGAAIAGRLADAGGHRPAFAVTVTAAAIALTLALTARRHLRTALARKHTEYAEYAEHAHRRARQHPEHTEHDHRRAR</sequence>
<feature type="region of interest" description="Disordered" evidence="5">
    <location>
        <begin position="413"/>
        <end position="434"/>
    </location>
</feature>
<gene>
    <name evidence="8" type="ORF">DPM12_19015</name>
</gene>
<name>A0A329QDA2_9ACTN</name>
<feature type="transmembrane region" description="Helical" evidence="6">
    <location>
        <begin position="341"/>
        <end position="363"/>
    </location>
</feature>
<evidence type="ECO:0000256" key="5">
    <source>
        <dbReference type="SAM" id="MobiDB-lite"/>
    </source>
</evidence>
<protein>
    <submittedName>
        <fullName evidence="8">MFS transporter</fullName>
    </submittedName>
</protein>
<keyword evidence="9" id="KW-1185">Reference proteome</keyword>
<dbReference type="Pfam" id="PF07690">
    <property type="entry name" value="MFS_1"/>
    <property type="match status" value="1"/>
</dbReference>
<feature type="compositionally biased region" description="Basic and acidic residues" evidence="5">
    <location>
        <begin position="421"/>
        <end position="434"/>
    </location>
</feature>
<feature type="transmembrane region" description="Helical" evidence="6">
    <location>
        <begin position="258"/>
        <end position="279"/>
    </location>
</feature>
<evidence type="ECO:0000256" key="6">
    <source>
        <dbReference type="SAM" id="Phobius"/>
    </source>
</evidence>
<accession>A0A329QDA2</accession>
<dbReference type="Proteomes" id="UP000250462">
    <property type="component" value="Unassembled WGS sequence"/>
</dbReference>
<proteinExistence type="predicted"/>
<dbReference type="OrthoDB" id="9180256at2"/>
<keyword evidence="2 6" id="KW-0812">Transmembrane</keyword>
<comment type="subcellular location">
    <subcellularLocation>
        <location evidence="1">Cell membrane</location>
        <topology evidence="1">Multi-pass membrane protein</topology>
    </subcellularLocation>
</comment>
<feature type="transmembrane region" description="Helical" evidence="6">
    <location>
        <begin position="217"/>
        <end position="238"/>
    </location>
</feature>
<dbReference type="InterPro" id="IPR036259">
    <property type="entry name" value="MFS_trans_sf"/>
</dbReference>
<dbReference type="SUPFAM" id="SSF103473">
    <property type="entry name" value="MFS general substrate transporter"/>
    <property type="match status" value="1"/>
</dbReference>
<dbReference type="PANTHER" id="PTHR23542">
    <property type="match status" value="1"/>
</dbReference>
<dbReference type="GO" id="GO:0022857">
    <property type="term" value="F:transmembrane transporter activity"/>
    <property type="evidence" value="ECO:0007669"/>
    <property type="project" value="InterPro"/>
</dbReference>
<feature type="transmembrane region" description="Helical" evidence="6">
    <location>
        <begin position="375"/>
        <end position="393"/>
    </location>
</feature>
<evidence type="ECO:0000256" key="2">
    <source>
        <dbReference type="ARBA" id="ARBA00022692"/>
    </source>
</evidence>
<evidence type="ECO:0000313" key="8">
    <source>
        <dbReference type="EMBL" id="RAW10264.1"/>
    </source>
</evidence>
<dbReference type="Gene3D" id="1.20.1250.20">
    <property type="entry name" value="MFS general substrate transporter like domains"/>
    <property type="match status" value="2"/>
</dbReference>
<evidence type="ECO:0000259" key="7">
    <source>
        <dbReference type="PROSITE" id="PS50850"/>
    </source>
</evidence>
<organism evidence="8 9">
    <name type="scientific">Phytoactinopolyspora halophila</name>
    <dbReference type="NCBI Taxonomy" id="1981511"/>
    <lineage>
        <taxon>Bacteria</taxon>
        <taxon>Bacillati</taxon>
        <taxon>Actinomycetota</taxon>
        <taxon>Actinomycetes</taxon>
        <taxon>Jiangellales</taxon>
        <taxon>Jiangellaceae</taxon>
        <taxon>Phytoactinopolyspora</taxon>
    </lineage>
</organism>
<feature type="transmembrane region" description="Helical" evidence="6">
    <location>
        <begin position="286"/>
        <end position="303"/>
    </location>
</feature>
<feature type="transmembrane region" description="Helical" evidence="6">
    <location>
        <begin position="178"/>
        <end position="196"/>
    </location>
</feature>
<dbReference type="PANTHER" id="PTHR23542:SF1">
    <property type="entry name" value="MAJOR FACILITATOR SUPERFAMILY (MFS) PROFILE DOMAIN-CONTAINING PROTEIN"/>
    <property type="match status" value="1"/>
</dbReference>
<feature type="domain" description="Major facilitator superfamily (MFS) profile" evidence="7">
    <location>
        <begin position="1"/>
        <end position="398"/>
    </location>
</feature>
<keyword evidence="3 6" id="KW-1133">Transmembrane helix</keyword>
<dbReference type="AlphaFoldDB" id="A0A329QDA2"/>
<reference evidence="8 9" key="1">
    <citation type="submission" date="2018-06" db="EMBL/GenBank/DDBJ databases">
        <title>Phytoactinopolyspora halophila sp. nov., a novel halophilic actinomycete isolated from a saline soil in China.</title>
        <authorList>
            <person name="Tang S.-K."/>
        </authorList>
    </citation>
    <scope>NUCLEOTIDE SEQUENCE [LARGE SCALE GENOMIC DNA]</scope>
    <source>
        <strain evidence="8 9">YIM 96934</strain>
    </source>
</reference>
<comment type="caution">
    <text evidence="8">The sequence shown here is derived from an EMBL/GenBank/DDBJ whole genome shotgun (WGS) entry which is preliminary data.</text>
</comment>
<dbReference type="InterPro" id="IPR011701">
    <property type="entry name" value="MFS"/>
</dbReference>
<evidence type="ECO:0000256" key="1">
    <source>
        <dbReference type="ARBA" id="ARBA00004651"/>
    </source>
</evidence>
<keyword evidence="4 6" id="KW-0472">Membrane</keyword>
<dbReference type="GO" id="GO:0005886">
    <property type="term" value="C:plasma membrane"/>
    <property type="evidence" value="ECO:0007669"/>
    <property type="project" value="UniProtKB-SubCell"/>
</dbReference>
<feature type="transmembrane region" description="Helical" evidence="6">
    <location>
        <begin position="48"/>
        <end position="68"/>
    </location>
</feature>
<evidence type="ECO:0000313" key="9">
    <source>
        <dbReference type="Proteomes" id="UP000250462"/>
    </source>
</evidence>
<dbReference type="RefSeq" id="WP_112259944.1">
    <property type="nucleotide sequence ID" value="NZ_QMIG01000027.1"/>
</dbReference>